<dbReference type="OMA" id="FTETYSH"/>
<feature type="compositionally biased region" description="Polar residues" evidence="1">
    <location>
        <begin position="1"/>
        <end position="14"/>
    </location>
</feature>
<evidence type="ECO:0008006" key="4">
    <source>
        <dbReference type="Google" id="ProtNLM"/>
    </source>
</evidence>
<reference evidence="2" key="2">
    <citation type="submission" date="2019-01" db="UniProtKB">
        <authorList>
            <consortium name="EnsemblPlants"/>
        </authorList>
    </citation>
    <scope>IDENTIFICATION</scope>
    <source>
        <strain evidence="2">cv. Heinz 1706</strain>
    </source>
</reference>
<accession>A0A3Q7HMQ8</accession>
<dbReference type="Proteomes" id="UP000004994">
    <property type="component" value="Chromosome 6"/>
</dbReference>
<evidence type="ECO:0000313" key="3">
    <source>
        <dbReference type="Proteomes" id="UP000004994"/>
    </source>
</evidence>
<dbReference type="EnsemblPlants" id="Solyc06g048733.1.1">
    <property type="protein sequence ID" value="Solyc06g048733.1.1"/>
    <property type="gene ID" value="Solyc06g048733.1"/>
</dbReference>
<name>A0A3Q7HMQ8_SOLLC</name>
<protein>
    <recommendedName>
        <fullName evidence="4">Reverse transcriptase Ty1/copia-type domain-containing protein</fullName>
    </recommendedName>
</protein>
<dbReference type="InParanoid" id="A0A3Q7HMQ8"/>
<evidence type="ECO:0000256" key="1">
    <source>
        <dbReference type="SAM" id="MobiDB-lite"/>
    </source>
</evidence>
<dbReference type="AlphaFoldDB" id="A0A3Q7HMQ8"/>
<dbReference type="Gramene" id="Solyc06g048733.1.1">
    <property type="protein sequence ID" value="Solyc06g048733.1.1"/>
    <property type="gene ID" value="Solyc06g048733.1"/>
</dbReference>
<organism evidence="2">
    <name type="scientific">Solanum lycopersicum</name>
    <name type="common">Tomato</name>
    <name type="synonym">Lycopersicon esculentum</name>
    <dbReference type="NCBI Taxonomy" id="4081"/>
    <lineage>
        <taxon>Eukaryota</taxon>
        <taxon>Viridiplantae</taxon>
        <taxon>Streptophyta</taxon>
        <taxon>Embryophyta</taxon>
        <taxon>Tracheophyta</taxon>
        <taxon>Spermatophyta</taxon>
        <taxon>Magnoliopsida</taxon>
        <taxon>eudicotyledons</taxon>
        <taxon>Gunneridae</taxon>
        <taxon>Pentapetalae</taxon>
        <taxon>asterids</taxon>
        <taxon>lamiids</taxon>
        <taxon>Solanales</taxon>
        <taxon>Solanaceae</taxon>
        <taxon>Solanoideae</taxon>
        <taxon>Solaneae</taxon>
        <taxon>Solanum</taxon>
        <taxon>Solanum subgen. Lycopersicon</taxon>
    </lineage>
</organism>
<sequence>MTNPSATESRNHSSYLVADGNAPPQYPVHRNKKVGHSIDKSYRITSFSNDFNFTKSKRYPNTIRSNIMIPSDLPCFPSSLPNFAGIAGNQLTQEHVHQLVHLLNQAKVTQPDANPVDQNTMTACAGNNFVSCLLSFNSKPWVLDLVASQNMFSDSNMFHALKSLPQPINVTLPNSSIVRVTHSGIVVRGDIQRAGVDFTETYSHVIKMTTIRCILAIAAKKDTPNTFLSTRREQCVFS</sequence>
<reference evidence="2" key="1">
    <citation type="journal article" date="2012" name="Nature">
        <title>The tomato genome sequence provides insights into fleshy fruit evolution.</title>
        <authorList>
            <consortium name="Tomato Genome Consortium"/>
        </authorList>
    </citation>
    <scope>NUCLEOTIDE SEQUENCE [LARGE SCALE GENOMIC DNA]</scope>
    <source>
        <strain evidence="2">cv. Heinz 1706</strain>
    </source>
</reference>
<proteinExistence type="predicted"/>
<evidence type="ECO:0000313" key="2">
    <source>
        <dbReference type="EnsemblPlants" id="Solyc06g048733.1.1"/>
    </source>
</evidence>
<feature type="region of interest" description="Disordered" evidence="1">
    <location>
        <begin position="1"/>
        <end position="31"/>
    </location>
</feature>
<keyword evidence="3" id="KW-1185">Reference proteome</keyword>